<reference evidence="3" key="1">
    <citation type="submission" date="2017-04" db="EMBL/GenBank/DDBJ databases">
        <authorList>
            <person name="Varghese N."/>
            <person name="Submissions S."/>
        </authorList>
    </citation>
    <scope>NUCLEOTIDE SEQUENCE [LARGE SCALE GENOMIC DNA]</scope>
    <source>
        <strain evidence="3">DSM 20463</strain>
    </source>
</reference>
<dbReference type="Pfam" id="PF13302">
    <property type="entry name" value="Acetyltransf_3"/>
    <property type="match status" value="1"/>
</dbReference>
<dbReference type="InterPro" id="IPR051531">
    <property type="entry name" value="N-acetyltransferase"/>
</dbReference>
<dbReference type="Gene3D" id="3.40.630.30">
    <property type="match status" value="1"/>
</dbReference>
<dbReference type="OrthoDB" id="9785602at2"/>
<accession>A0A1W1UYQ9</accession>
<dbReference type="STRING" id="573058.SAMN00017477_0821"/>
<organism evidence="2 3">
    <name type="scientific">Peptoniphilus asaccharolyticus DSM 20463</name>
    <dbReference type="NCBI Taxonomy" id="573058"/>
    <lineage>
        <taxon>Bacteria</taxon>
        <taxon>Bacillati</taxon>
        <taxon>Bacillota</taxon>
        <taxon>Tissierellia</taxon>
        <taxon>Tissierellales</taxon>
        <taxon>Peptoniphilaceae</taxon>
        <taxon>Peptoniphilus</taxon>
    </lineage>
</organism>
<dbReference type="EMBL" id="FWWR01000009">
    <property type="protein sequence ID" value="SMB85874.1"/>
    <property type="molecule type" value="Genomic_DNA"/>
</dbReference>
<evidence type="ECO:0000313" key="3">
    <source>
        <dbReference type="Proteomes" id="UP000192368"/>
    </source>
</evidence>
<dbReference type="PROSITE" id="PS51186">
    <property type="entry name" value="GNAT"/>
    <property type="match status" value="1"/>
</dbReference>
<keyword evidence="2" id="KW-0808">Transferase</keyword>
<dbReference type="PANTHER" id="PTHR43792">
    <property type="entry name" value="GNAT FAMILY, PUTATIVE (AFU_ORTHOLOGUE AFUA_3G00765)-RELATED-RELATED"/>
    <property type="match status" value="1"/>
</dbReference>
<dbReference type="RefSeq" id="WP_084230465.1">
    <property type="nucleotide sequence ID" value="NZ_FWWR01000009.1"/>
</dbReference>
<keyword evidence="3" id="KW-1185">Reference proteome</keyword>
<evidence type="ECO:0000259" key="1">
    <source>
        <dbReference type="PROSITE" id="PS51186"/>
    </source>
</evidence>
<gene>
    <name evidence="2" type="ORF">SAMN00017477_0821</name>
</gene>
<dbReference type="SUPFAM" id="SSF55729">
    <property type="entry name" value="Acyl-CoA N-acyltransferases (Nat)"/>
    <property type="match status" value="1"/>
</dbReference>
<dbReference type="InterPro" id="IPR016181">
    <property type="entry name" value="Acyl_CoA_acyltransferase"/>
</dbReference>
<proteinExistence type="predicted"/>
<name>A0A1W1UYQ9_PEPAS</name>
<dbReference type="InterPro" id="IPR000182">
    <property type="entry name" value="GNAT_dom"/>
</dbReference>
<protein>
    <submittedName>
        <fullName evidence="2">Ribosomal-protein-alanine N-acetyltransferase</fullName>
    </submittedName>
</protein>
<evidence type="ECO:0000313" key="2">
    <source>
        <dbReference type="EMBL" id="SMB85874.1"/>
    </source>
</evidence>
<feature type="domain" description="N-acetyltransferase" evidence="1">
    <location>
        <begin position="14"/>
        <end position="184"/>
    </location>
</feature>
<dbReference type="AlphaFoldDB" id="A0A1W1UYQ9"/>
<dbReference type="Proteomes" id="UP000192368">
    <property type="component" value="Unassembled WGS sequence"/>
</dbReference>
<dbReference type="PANTHER" id="PTHR43792:SF1">
    <property type="entry name" value="N-ACETYLTRANSFERASE DOMAIN-CONTAINING PROTEIN"/>
    <property type="match status" value="1"/>
</dbReference>
<sequence>MEHKGTANLETERLILRKFMKEDAEAFFKNWANDSNVTKFLRWKPHENIEVTNLILDEWIENYNDLSFYQWAIVLKDIEEVIGSISVVKIDEKISNFHIGYCISEKWWNKGITSEAFTKVISFLFEEVGALRIESQHDPLNIGSGKVMEKCGLFYEGTLRNADWSNRGIVDASMYAILAEDYFTNK</sequence>
<dbReference type="GO" id="GO:0016747">
    <property type="term" value="F:acyltransferase activity, transferring groups other than amino-acyl groups"/>
    <property type="evidence" value="ECO:0007669"/>
    <property type="project" value="InterPro"/>
</dbReference>